<dbReference type="CDD" id="cd16667">
    <property type="entry name" value="RING-H2_RNF126-like"/>
    <property type="match status" value="1"/>
</dbReference>
<keyword evidence="4" id="KW-0479">Metal-binding</keyword>
<name>A0AAD3XTK6_NEPGR</name>
<dbReference type="PANTHER" id="PTHR15710">
    <property type="entry name" value="E3 UBIQUITIN-PROTEIN LIGASE PRAJA"/>
    <property type="match status" value="1"/>
</dbReference>
<keyword evidence="3" id="KW-0808">Transferase</keyword>
<dbReference type="EC" id="2.3.2.27" evidence="2"/>
<keyword evidence="7" id="KW-0862">Zinc</keyword>
<keyword evidence="12" id="KW-1185">Reference proteome</keyword>
<evidence type="ECO:0000256" key="1">
    <source>
        <dbReference type="ARBA" id="ARBA00000900"/>
    </source>
</evidence>
<protein>
    <recommendedName>
        <fullName evidence="2">RING-type E3 ubiquitin transferase</fullName>
        <ecNumber evidence="2">2.3.2.27</ecNumber>
    </recommendedName>
</protein>
<evidence type="ECO:0000256" key="9">
    <source>
        <dbReference type="SAM" id="MobiDB-lite"/>
    </source>
</evidence>
<dbReference type="InterPro" id="IPR001841">
    <property type="entry name" value="Znf_RING"/>
</dbReference>
<dbReference type="Pfam" id="PF13639">
    <property type="entry name" value="zf-RING_2"/>
    <property type="match status" value="1"/>
</dbReference>
<dbReference type="FunFam" id="3.30.40.10:FF:000022">
    <property type="entry name" value="E3 ubiquitin-protein ligase RING1-like"/>
    <property type="match status" value="1"/>
</dbReference>
<dbReference type="PROSITE" id="PS50089">
    <property type="entry name" value="ZF_RING_2"/>
    <property type="match status" value="1"/>
</dbReference>
<dbReference type="EMBL" id="BSYO01000016">
    <property type="protein sequence ID" value="GMH16094.1"/>
    <property type="molecule type" value="Genomic_DNA"/>
</dbReference>
<dbReference type="InterPro" id="IPR013083">
    <property type="entry name" value="Znf_RING/FYVE/PHD"/>
</dbReference>
<evidence type="ECO:0000313" key="11">
    <source>
        <dbReference type="EMBL" id="GMH16094.1"/>
    </source>
</evidence>
<dbReference type="Gene3D" id="3.30.40.10">
    <property type="entry name" value="Zinc/RING finger domain, C3HC4 (zinc finger)"/>
    <property type="match status" value="1"/>
</dbReference>
<comment type="caution">
    <text evidence="11">The sequence shown here is derived from an EMBL/GenBank/DDBJ whole genome shotgun (WGS) entry which is preliminary data.</text>
</comment>
<comment type="catalytic activity">
    <reaction evidence="1">
        <text>S-ubiquitinyl-[E2 ubiquitin-conjugating enzyme]-L-cysteine + [acceptor protein]-L-lysine = [E2 ubiquitin-conjugating enzyme]-L-cysteine + N(6)-ubiquitinyl-[acceptor protein]-L-lysine.</text>
        <dbReference type="EC" id="2.3.2.27"/>
    </reaction>
</comment>
<dbReference type="Pfam" id="PF14369">
    <property type="entry name" value="Zn_ribbon_19"/>
    <property type="match status" value="1"/>
</dbReference>
<feature type="region of interest" description="Disordered" evidence="9">
    <location>
        <begin position="354"/>
        <end position="397"/>
    </location>
</feature>
<evidence type="ECO:0000256" key="2">
    <source>
        <dbReference type="ARBA" id="ARBA00012483"/>
    </source>
</evidence>
<dbReference type="GO" id="GO:0016567">
    <property type="term" value="P:protein ubiquitination"/>
    <property type="evidence" value="ECO:0007669"/>
    <property type="project" value="TreeGrafter"/>
</dbReference>
<dbReference type="AlphaFoldDB" id="A0AAD3XTK6"/>
<organism evidence="11 12">
    <name type="scientific">Nepenthes gracilis</name>
    <name type="common">Slender pitcher plant</name>
    <dbReference type="NCBI Taxonomy" id="150966"/>
    <lineage>
        <taxon>Eukaryota</taxon>
        <taxon>Viridiplantae</taxon>
        <taxon>Streptophyta</taxon>
        <taxon>Embryophyta</taxon>
        <taxon>Tracheophyta</taxon>
        <taxon>Spermatophyta</taxon>
        <taxon>Magnoliopsida</taxon>
        <taxon>eudicotyledons</taxon>
        <taxon>Gunneridae</taxon>
        <taxon>Pentapetalae</taxon>
        <taxon>Caryophyllales</taxon>
        <taxon>Nepenthaceae</taxon>
        <taxon>Nepenthes</taxon>
    </lineage>
</organism>
<dbReference type="SMART" id="SM00184">
    <property type="entry name" value="RING"/>
    <property type="match status" value="1"/>
</dbReference>
<accession>A0AAD3XTK6</accession>
<dbReference type="GO" id="GO:0005737">
    <property type="term" value="C:cytoplasm"/>
    <property type="evidence" value="ECO:0007669"/>
    <property type="project" value="TreeGrafter"/>
</dbReference>
<dbReference type="Proteomes" id="UP001279734">
    <property type="component" value="Unassembled WGS sequence"/>
</dbReference>
<evidence type="ECO:0000256" key="4">
    <source>
        <dbReference type="ARBA" id="ARBA00022723"/>
    </source>
</evidence>
<dbReference type="GO" id="GO:0061630">
    <property type="term" value="F:ubiquitin protein ligase activity"/>
    <property type="evidence" value="ECO:0007669"/>
    <property type="project" value="UniProtKB-EC"/>
</dbReference>
<feature type="domain" description="RING-type" evidence="10">
    <location>
        <begin position="244"/>
        <end position="285"/>
    </location>
</feature>
<evidence type="ECO:0000256" key="8">
    <source>
        <dbReference type="PROSITE-ProRule" id="PRU00175"/>
    </source>
</evidence>
<keyword evidence="5 8" id="KW-0863">Zinc-finger</keyword>
<feature type="region of interest" description="Disordered" evidence="9">
    <location>
        <begin position="312"/>
        <end position="335"/>
    </location>
</feature>
<evidence type="ECO:0000256" key="6">
    <source>
        <dbReference type="ARBA" id="ARBA00022786"/>
    </source>
</evidence>
<evidence type="ECO:0000259" key="10">
    <source>
        <dbReference type="PROSITE" id="PS50089"/>
    </source>
</evidence>
<evidence type="ECO:0000256" key="7">
    <source>
        <dbReference type="ARBA" id="ARBA00022833"/>
    </source>
</evidence>
<proteinExistence type="predicted"/>
<feature type="compositionally biased region" description="Low complexity" evidence="9">
    <location>
        <begin position="362"/>
        <end position="381"/>
    </location>
</feature>
<dbReference type="InterPro" id="IPR039525">
    <property type="entry name" value="RNF126-like_zinc-ribbon"/>
</dbReference>
<evidence type="ECO:0000256" key="3">
    <source>
        <dbReference type="ARBA" id="ARBA00022679"/>
    </source>
</evidence>
<sequence>MSSDGPFSSGAGGGAAGSASFVPRVYFCYQCNRTVHITPSQCHSELVCPYCNGGFLEEVRNHHSATATSNPFFSFSSSSDHLPTFAAAYGTGAYPSFFPSSSSPSSSAFGNGAIPHFVPASSHSYVTGLDPSRLSTFSGDGRSTYPDPNASNRFPFMQYPLQNMRASGANFQPMINSSHYHPGFHPPANVGDHFIDPRLEQIVQHLVEIDSIRHGTPPASKSAVEALPSINVTEELLESDSSQCVVCKDEFHLGVEIKQMPCKHVYHPHCILPWLRLHNTCPVCRYQLPTDGPVHERRRENTVSSTAAAYAAGHSGSNGDVGGYGGHELSPESSQFYRPAERRFRTSFPWLFRPPGSQAVASSNGGDISNGDNNRDSNSGNTENLNFGSETKQEELD</sequence>
<gene>
    <name evidence="11" type="ORF">Nepgr_017935</name>
</gene>
<dbReference type="GO" id="GO:0008270">
    <property type="term" value="F:zinc ion binding"/>
    <property type="evidence" value="ECO:0007669"/>
    <property type="project" value="UniProtKB-KW"/>
</dbReference>
<evidence type="ECO:0000256" key="5">
    <source>
        <dbReference type="ARBA" id="ARBA00022771"/>
    </source>
</evidence>
<dbReference type="PANTHER" id="PTHR15710:SF202">
    <property type="entry name" value="RING-TYPE E3 UBIQUITIN TRANSFERASE"/>
    <property type="match status" value="1"/>
</dbReference>
<reference evidence="11" key="1">
    <citation type="submission" date="2023-05" db="EMBL/GenBank/DDBJ databases">
        <title>Nepenthes gracilis genome sequencing.</title>
        <authorList>
            <person name="Fukushima K."/>
        </authorList>
    </citation>
    <scope>NUCLEOTIDE SEQUENCE</scope>
    <source>
        <strain evidence="11">SING2019-196</strain>
    </source>
</reference>
<keyword evidence="6" id="KW-0833">Ubl conjugation pathway</keyword>
<evidence type="ECO:0000313" key="12">
    <source>
        <dbReference type="Proteomes" id="UP001279734"/>
    </source>
</evidence>
<dbReference type="SUPFAM" id="SSF57850">
    <property type="entry name" value="RING/U-box"/>
    <property type="match status" value="1"/>
</dbReference>